<reference evidence="1" key="1">
    <citation type="submission" date="2022-06" db="EMBL/GenBank/DDBJ databases">
        <title>Detection of beta-lactamases in bacteria of animal origin.</title>
        <authorList>
            <person name="Mlynarcik P."/>
            <person name="Zdarska V."/>
            <person name="Chudobova H."/>
            <person name="Prochazkova P."/>
            <person name="Hricova K."/>
            <person name="Mezerova K."/>
            <person name="Bardon J."/>
            <person name="Dolejska M."/>
            <person name="Sukkar I."/>
            <person name="Kolar M."/>
        </authorList>
    </citation>
    <scope>NUCLEOTIDE SEQUENCE</scope>
    <source>
        <strain evidence="1">S 300-3</strain>
    </source>
</reference>
<comment type="caution">
    <text evidence="1">The sequence shown here is derived from an EMBL/GenBank/DDBJ whole genome shotgun (WGS) entry which is preliminary data.</text>
</comment>
<sequence>MISGALIGQAGCILFHSKRDIKHKSFAFIWEASTIHVIPGESLVEPGATPLEDAPDDFLSEIKGRVS</sequence>
<name>A0AA42BFM7_9GAMM</name>
<organism evidence="1 2">
    <name type="scientific">Stutzerimonas nitrititolerans</name>
    <dbReference type="NCBI Taxonomy" id="2482751"/>
    <lineage>
        <taxon>Bacteria</taxon>
        <taxon>Pseudomonadati</taxon>
        <taxon>Pseudomonadota</taxon>
        <taxon>Gammaproteobacteria</taxon>
        <taxon>Pseudomonadales</taxon>
        <taxon>Pseudomonadaceae</taxon>
        <taxon>Stutzerimonas</taxon>
    </lineage>
</organism>
<dbReference type="EMBL" id="JAMYBS010000025">
    <property type="protein sequence ID" value="MCO7546414.1"/>
    <property type="molecule type" value="Genomic_DNA"/>
</dbReference>
<accession>A0AA42BFM7</accession>
<gene>
    <name evidence="1" type="ORF">NJF43_16790</name>
</gene>
<dbReference type="Proteomes" id="UP001165292">
    <property type="component" value="Unassembled WGS sequence"/>
</dbReference>
<evidence type="ECO:0000313" key="1">
    <source>
        <dbReference type="EMBL" id="MCO7546414.1"/>
    </source>
</evidence>
<dbReference type="AlphaFoldDB" id="A0AA42BFM7"/>
<dbReference type="RefSeq" id="WP_177431827.1">
    <property type="nucleotide sequence ID" value="NZ_DALYPK010000010.1"/>
</dbReference>
<evidence type="ECO:0000313" key="2">
    <source>
        <dbReference type="Proteomes" id="UP001165292"/>
    </source>
</evidence>
<protein>
    <submittedName>
        <fullName evidence="1">Uncharacterized protein</fullName>
    </submittedName>
</protein>
<proteinExistence type="predicted"/>